<dbReference type="InterPro" id="IPR032904">
    <property type="entry name" value="MenG"/>
</dbReference>
<evidence type="ECO:0000256" key="3">
    <source>
        <dbReference type="ARBA" id="ARBA00022691"/>
    </source>
</evidence>
<dbReference type="InterPro" id="IPR023576">
    <property type="entry name" value="UbiE/COQ5_MeTrFase_CS"/>
</dbReference>
<keyword evidence="3 4" id="KW-0949">S-adenosyl-L-methionine</keyword>
<keyword evidence="4" id="KW-0934">Plastid</keyword>
<dbReference type="GO" id="GO:0009507">
    <property type="term" value="C:chloroplast"/>
    <property type="evidence" value="ECO:0007669"/>
    <property type="project" value="UniProtKB-SubCell"/>
</dbReference>
<accession>A0A061QLQ8</accession>
<gene>
    <name evidence="5" type="primary">UBIE</name>
    <name evidence="4" type="synonym">MENG</name>
    <name evidence="5" type="ORF">TSPGSL018_31541</name>
</gene>
<keyword evidence="5" id="KW-0830">Ubiquinone</keyword>
<dbReference type="CDD" id="cd02440">
    <property type="entry name" value="AdoMet_MTases"/>
    <property type="match status" value="1"/>
</dbReference>
<dbReference type="GO" id="GO:0042372">
    <property type="term" value="P:phylloquinone biosynthetic process"/>
    <property type="evidence" value="ECO:0007669"/>
    <property type="project" value="UniProtKB-UniRule"/>
</dbReference>
<dbReference type="Pfam" id="PF01209">
    <property type="entry name" value="Ubie_methyltran"/>
    <property type="match status" value="1"/>
</dbReference>
<dbReference type="HAMAP" id="MF_01982">
    <property type="entry name" value="MenG_phylloquinone_subfam"/>
    <property type="match status" value="1"/>
</dbReference>
<dbReference type="PROSITE" id="PS51608">
    <property type="entry name" value="SAM_MT_UBIE"/>
    <property type="match status" value="1"/>
</dbReference>
<dbReference type="AlphaFoldDB" id="A0A061QLQ8"/>
<keyword evidence="2 4" id="KW-0808">Transferase</keyword>
<dbReference type="GO" id="GO:0052624">
    <property type="term" value="F:2-phytyl-1,4-naphthoquinone methyltransferase activity"/>
    <property type="evidence" value="ECO:0007669"/>
    <property type="project" value="UniProtKB-UniRule"/>
</dbReference>
<dbReference type="GO" id="GO:0032259">
    <property type="term" value="P:methylation"/>
    <property type="evidence" value="ECO:0007669"/>
    <property type="project" value="UniProtKB-KW"/>
</dbReference>
<name>A0A061QLQ8_9CHLO</name>
<dbReference type="NCBIfam" id="TIGR01934">
    <property type="entry name" value="MenG_MenH_UbiE"/>
    <property type="match status" value="1"/>
</dbReference>
<dbReference type="InterPro" id="IPR029063">
    <property type="entry name" value="SAM-dependent_MTases_sf"/>
</dbReference>
<evidence type="ECO:0000256" key="2">
    <source>
        <dbReference type="ARBA" id="ARBA00022679"/>
    </source>
</evidence>
<keyword evidence="4" id="KW-0150">Chloroplast</keyword>
<comment type="catalytic activity">
    <reaction evidence="4">
        <text>demethylphylloquinol + S-adenosyl-L-methionine = phylloquinol + S-adenosyl-L-homocysteine + H(+)</text>
        <dbReference type="Rhea" id="RHEA:40551"/>
        <dbReference type="ChEBI" id="CHEBI:15378"/>
        <dbReference type="ChEBI" id="CHEBI:28433"/>
        <dbReference type="ChEBI" id="CHEBI:57856"/>
        <dbReference type="ChEBI" id="CHEBI:59789"/>
        <dbReference type="ChEBI" id="CHEBI:87844"/>
        <dbReference type="EC" id="2.1.1.329"/>
    </reaction>
</comment>
<evidence type="ECO:0000256" key="4">
    <source>
        <dbReference type="HAMAP-Rule" id="MF_03192"/>
    </source>
</evidence>
<dbReference type="NCBIfam" id="NF001244">
    <property type="entry name" value="PRK00216.1-5"/>
    <property type="match status" value="1"/>
</dbReference>
<dbReference type="PANTHER" id="PTHR43591:SF24">
    <property type="entry name" value="2-METHOXY-6-POLYPRENYL-1,4-BENZOQUINOL METHYLASE, MITOCHONDRIAL"/>
    <property type="match status" value="1"/>
</dbReference>
<proteinExistence type="inferred from homology"/>
<evidence type="ECO:0000256" key="1">
    <source>
        <dbReference type="ARBA" id="ARBA00022603"/>
    </source>
</evidence>
<comment type="subcellular location">
    <subcellularLocation>
        <location evidence="4">Plastid</location>
        <location evidence="4">Chloroplast</location>
    </subcellularLocation>
</comment>
<dbReference type="HAMAP" id="MF_01813">
    <property type="entry name" value="MenG_UbiE_methyltr"/>
    <property type="match status" value="1"/>
</dbReference>
<reference evidence="5" key="1">
    <citation type="submission" date="2014-05" db="EMBL/GenBank/DDBJ databases">
        <title>The transcriptome of the halophilic microalga Tetraselmis sp. GSL018 isolated from the Great Salt Lake, Utah.</title>
        <authorList>
            <person name="Jinkerson R.E."/>
            <person name="D'Adamo S."/>
            <person name="Posewitz M.C."/>
        </authorList>
    </citation>
    <scope>NUCLEOTIDE SEQUENCE</scope>
    <source>
        <strain evidence="5">GSL018</strain>
    </source>
</reference>
<comment type="function">
    <text evidence="4">Involved in the biosynthesis of phylloquinone (vitamin K1). Methyltransferase required for the conversion of 2-phytyl-1,4-beta-naphthoquinol to phylloquinol.</text>
</comment>
<organism evidence="5">
    <name type="scientific">Tetraselmis sp. GSL018</name>
    <dbReference type="NCBI Taxonomy" id="582737"/>
    <lineage>
        <taxon>Eukaryota</taxon>
        <taxon>Viridiplantae</taxon>
        <taxon>Chlorophyta</taxon>
        <taxon>core chlorophytes</taxon>
        <taxon>Chlorodendrophyceae</taxon>
        <taxon>Chlorodendrales</taxon>
        <taxon>Chlorodendraceae</taxon>
        <taxon>Tetraselmis</taxon>
    </lineage>
</organism>
<sequence>MKATSTVGAFRVRFGNGSSWLLPSKLLRLEIERYSSRGHPSSCKRESLRFAQARDLLQSLRASATGGPQGAFDESQQERARQRLFNDIAPVYDQLNTTLSLGQHHVWKRMAVKWAGAKQGGMVLDICCGSGDLAFVLADAVGPTGKVTGLDFAQNMLDDAERRQLSRPPIARFSTEIAWVQGDAMDMPFASCSFDAATMGYGLRNVARIPDALRELERVLKPGAKAAILDFNNAENGSLSDAAQAWMLDNVVVPVAGMYGLRDEYEYLRPSIKAFPTGAELERLALEAGFEESRFYEIAFGLMGILVVRKH</sequence>
<evidence type="ECO:0000313" key="5">
    <source>
        <dbReference type="EMBL" id="JAC59375.1"/>
    </source>
</evidence>
<dbReference type="PANTHER" id="PTHR43591">
    <property type="entry name" value="METHYLTRANSFERASE"/>
    <property type="match status" value="1"/>
</dbReference>
<dbReference type="SUPFAM" id="SSF53335">
    <property type="entry name" value="S-adenosyl-L-methionine-dependent methyltransferases"/>
    <property type="match status" value="1"/>
</dbReference>
<dbReference type="PROSITE" id="PS01183">
    <property type="entry name" value="UBIE_1"/>
    <property type="match status" value="1"/>
</dbReference>
<keyword evidence="1 4" id="KW-0489">Methyltransferase</keyword>
<protein>
    <recommendedName>
        <fullName evidence="4">2-phytyl-1,4-beta-naphthoquinone methyltransferase, chloroplastic</fullName>
        <ecNumber evidence="4">2.1.1.329</ecNumber>
    </recommendedName>
    <alternativeName>
        <fullName evidence="4">Demethylphylloquinone methyltransferase</fullName>
    </alternativeName>
    <alternativeName>
        <fullName evidence="4">Menaquinone biosynthesis methyltransferase ubiE-like protein</fullName>
    </alternativeName>
</protein>
<dbReference type="Gene3D" id="3.40.50.150">
    <property type="entry name" value="Vaccinia Virus protein VP39"/>
    <property type="match status" value="1"/>
</dbReference>
<dbReference type="EMBL" id="GBEZ01028005">
    <property type="protein sequence ID" value="JAC59375.1"/>
    <property type="molecule type" value="Transcribed_RNA"/>
</dbReference>
<comment type="similarity">
    <text evidence="4">Belongs to the class I-like SAM-binding methyltransferase superfamily. MenG/UbiE family.</text>
</comment>
<dbReference type="EC" id="2.1.1.329" evidence="4"/>
<dbReference type="InterPro" id="IPR004033">
    <property type="entry name" value="UbiE/COQ5_MeTrFase"/>
</dbReference>